<organism evidence="2 3">
    <name type="scientific">Camellia sinensis var. sinensis</name>
    <name type="common">China tea</name>
    <dbReference type="NCBI Taxonomy" id="542762"/>
    <lineage>
        <taxon>Eukaryota</taxon>
        <taxon>Viridiplantae</taxon>
        <taxon>Streptophyta</taxon>
        <taxon>Embryophyta</taxon>
        <taxon>Tracheophyta</taxon>
        <taxon>Spermatophyta</taxon>
        <taxon>Magnoliopsida</taxon>
        <taxon>eudicotyledons</taxon>
        <taxon>Gunneridae</taxon>
        <taxon>Pentapetalae</taxon>
        <taxon>asterids</taxon>
        <taxon>Ericales</taxon>
        <taxon>Theaceae</taxon>
        <taxon>Camellia</taxon>
    </lineage>
</organism>
<comment type="caution">
    <text evidence="2">The sequence shown here is derived from an EMBL/GenBank/DDBJ whole genome shotgun (WGS) entry which is preliminary data.</text>
</comment>
<feature type="region of interest" description="Disordered" evidence="1">
    <location>
        <begin position="67"/>
        <end position="86"/>
    </location>
</feature>
<gene>
    <name evidence="2" type="ORF">TEA_018793</name>
</gene>
<dbReference type="EMBL" id="SDRB02007360">
    <property type="protein sequence ID" value="THG11280.1"/>
    <property type="molecule type" value="Genomic_DNA"/>
</dbReference>
<evidence type="ECO:0000256" key="1">
    <source>
        <dbReference type="SAM" id="MobiDB-lite"/>
    </source>
</evidence>
<dbReference type="Proteomes" id="UP000306102">
    <property type="component" value="Unassembled WGS sequence"/>
</dbReference>
<proteinExistence type="predicted"/>
<accession>A0A4S4E5L5</accession>
<name>A0A4S4E5L5_CAMSN</name>
<keyword evidence="3" id="KW-1185">Reference proteome</keyword>
<sequence>MAEDKYNLKNPAVKRILQEVKEMQSNPSDDFMSLPLESLGYCSPLVDCYDPTSKATPLQSIQGELQTKLSTSLSSSSASTSSASKLPLLSSLQSQPLLLHGRTNSSTTLHHQQHHQLLHCQATTTATPQPGQHHR</sequence>
<evidence type="ECO:0000313" key="2">
    <source>
        <dbReference type="EMBL" id="THG11280.1"/>
    </source>
</evidence>
<reference evidence="2 3" key="1">
    <citation type="journal article" date="2018" name="Proc. Natl. Acad. Sci. U.S.A.">
        <title>Draft genome sequence of Camellia sinensis var. sinensis provides insights into the evolution of the tea genome and tea quality.</title>
        <authorList>
            <person name="Wei C."/>
            <person name="Yang H."/>
            <person name="Wang S."/>
            <person name="Zhao J."/>
            <person name="Liu C."/>
            <person name="Gao L."/>
            <person name="Xia E."/>
            <person name="Lu Y."/>
            <person name="Tai Y."/>
            <person name="She G."/>
            <person name="Sun J."/>
            <person name="Cao H."/>
            <person name="Tong W."/>
            <person name="Gao Q."/>
            <person name="Li Y."/>
            <person name="Deng W."/>
            <person name="Jiang X."/>
            <person name="Wang W."/>
            <person name="Chen Q."/>
            <person name="Zhang S."/>
            <person name="Li H."/>
            <person name="Wu J."/>
            <person name="Wang P."/>
            <person name="Li P."/>
            <person name="Shi C."/>
            <person name="Zheng F."/>
            <person name="Jian J."/>
            <person name="Huang B."/>
            <person name="Shan D."/>
            <person name="Shi M."/>
            <person name="Fang C."/>
            <person name="Yue Y."/>
            <person name="Li F."/>
            <person name="Li D."/>
            <person name="Wei S."/>
            <person name="Han B."/>
            <person name="Jiang C."/>
            <person name="Yin Y."/>
            <person name="Xia T."/>
            <person name="Zhang Z."/>
            <person name="Bennetzen J.L."/>
            <person name="Zhao S."/>
            <person name="Wan X."/>
        </authorList>
    </citation>
    <scope>NUCLEOTIDE SEQUENCE [LARGE SCALE GENOMIC DNA]</scope>
    <source>
        <strain evidence="3">cv. Shuchazao</strain>
        <tissue evidence="2">Leaf</tissue>
    </source>
</reference>
<dbReference type="STRING" id="542762.A0A4S4E5L5"/>
<evidence type="ECO:0000313" key="3">
    <source>
        <dbReference type="Proteomes" id="UP000306102"/>
    </source>
</evidence>
<protein>
    <submittedName>
        <fullName evidence="2">Uncharacterized protein</fullName>
    </submittedName>
</protein>
<dbReference type="AlphaFoldDB" id="A0A4S4E5L5"/>